<dbReference type="InterPro" id="IPR050832">
    <property type="entry name" value="Bact_Acetyltransf"/>
</dbReference>
<gene>
    <name evidence="4" type="ORF">EET67_05980</name>
</gene>
<protein>
    <submittedName>
        <fullName evidence="4">N-acetyltransferase</fullName>
    </submittedName>
</protein>
<organism evidence="4 5">
    <name type="scientific">Borborobacter arsenicus</name>
    <dbReference type="NCBI Taxonomy" id="1851146"/>
    <lineage>
        <taxon>Bacteria</taxon>
        <taxon>Pseudomonadati</taxon>
        <taxon>Pseudomonadota</taxon>
        <taxon>Alphaproteobacteria</taxon>
        <taxon>Hyphomicrobiales</taxon>
        <taxon>Phyllobacteriaceae</taxon>
        <taxon>Borborobacter</taxon>
    </lineage>
</organism>
<evidence type="ECO:0000256" key="1">
    <source>
        <dbReference type="ARBA" id="ARBA00022679"/>
    </source>
</evidence>
<dbReference type="PROSITE" id="PS51186">
    <property type="entry name" value="GNAT"/>
    <property type="match status" value="1"/>
</dbReference>
<reference evidence="4 5" key="1">
    <citation type="submission" date="2018-11" db="EMBL/GenBank/DDBJ databases">
        <title>Pseudaminobacter arsenicus sp. nov., an arsenic-resistant bacterium isolated from arsenic-rich aquifers.</title>
        <authorList>
            <person name="Mu Y."/>
        </authorList>
    </citation>
    <scope>NUCLEOTIDE SEQUENCE [LARGE SCALE GENOMIC DNA]</scope>
    <source>
        <strain evidence="4 5">CB3</strain>
    </source>
</reference>
<evidence type="ECO:0000313" key="4">
    <source>
        <dbReference type="EMBL" id="RUM98651.1"/>
    </source>
</evidence>
<dbReference type="RefSeq" id="WP_128624719.1">
    <property type="nucleotide sequence ID" value="NZ_ML133509.1"/>
</dbReference>
<evidence type="ECO:0000313" key="5">
    <source>
        <dbReference type="Proteomes" id="UP000281647"/>
    </source>
</evidence>
<dbReference type="InterPro" id="IPR000182">
    <property type="entry name" value="GNAT_dom"/>
</dbReference>
<evidence type="ECO:0000256" key="2">
    <source>
        <dbReference type="ARBA" id="ARBA00023315"/>
    </source>
</evidence>
<dbReference type="CDD" id="cd04301">
    <property type="entry name" value="NAT_SF"/>
    <property type="match status" value="1"/>
</dbReference>
<proteinExistence type="predicted"/>
<dbReference type="PANTHER" id="PTHR43877">
    <property type="entry name" value="AMINOALKYLPHOSPHONATE N-ACETYLTRANSFERASE-RELATED-RELATED"/>
    <property type="match status" value="1"/>
</dbReference>
<dbReference type="InterPro" id="IPR016181">
    <property type="entry name" value="Acyl_CoA_acyltransferase"/>
</dbReference>
<dbReference type="Gene3D" id="3.40.630.30">
    <property type="match status" value="1"/>
</dbReference>
<dbReference type="AlphaFoldDB" id="A0A432V8Z2"/>
<dbReference type="Pfam" id="PF13508">
    <property type="entry name" value="Acetyltransf_7"/>
    <property type="match status" value="1"/>
</dbReference>
<dbReference type="EMBL" id="RKST01000005">
    <property type="protein sequence ID" value="RUM98651.1"/>
    <property type="molecule type" value="Genomic_DNA"/>
</dbReference>
<accession>A0A432V8Z2</accession>
<keyword evidence="1 4" id="KW-0808">Transferase</keyword>
<dbReference type="OrthoDB" id="7925327at2"/>
<dbReference type="Proteomes" id="UP000281647">
    <property type="component" value="Unassembled WGS sequence"/>
</dbReference>
<comment type="caution">
    <text evidence="4">The sequence shown here is derived from an EMBL/GenBank/DDBJ whole genome shotgun (WGS) entry which is preliminary data.</text>
</comment>
<name>A0A432V8Z2_9HYPH</name>
<keyword evidence="5" id="KW-1185">Reference proteome</keyword>
<dbReference type="GO" id="GO:0016747">
    <property type="term" value="F:acyltransferase activity, transferring groups other than amino-acyl groups"/>
    <property type="evidence" value="ECO:0007669"/>
    <property type="project" value="InterPro"/>
</dbReference>
<dbReference type="SUPFAM" id="SSF55729">
    <property type="entry name" value="Acyl-CoA N-acyltransferases (Nat)"/>
    <property type="match status" value="1"/>
</dbReference>
<evidence type="ECO:0000259" key="3">
    <source>
        <dbReference type="PROSITE" id="PS51186"/>
    </source>
</evidence>
<feature type="domain" description="N-acetyltransferase" evidence="3">
    <location>
        <begin position="1"/>
        <end position="163"/>
    </location>
</feature>
<keyword evidence="2" id="KW-0012">Acyltransferase</keyword>
<sequence>MFIRSAGERDLPAIRELLVTTWHATYDDIYGERQVDEITNDWHSIASLKARLLRPNSEFLVADDGNQIGGMAFAAATSDQKTVILQQLYVHPDHQRAGIGQMLLSEIEGCFPDAQLVRLEVEAANAPALAFYRKHGFVHSGVIENCGPEDTDIPALVLEKKLG</sequence>